<evidence type="ECO:0000256" key="9">
    <source>
        <dbReference type="RuleBase" id="RU369079"/>
    </source>
</evidence>
<proteinExistence type="inferred from homology"/>
<reference evidence="11 12" key="1">
    <citation type="journal article" date="2021" name="Front. Microbiol.">
        <title>Aerobic Denitrification and Heterotrophic Sulfur Oxidation in the Genus Halomonas Revealed by Six Novel Species Characterizations and Genome-Based Analysis.</title>
        <authorList>
            <person name="Wang L."/>
            <person name="Shao Z."/>
        </authorList>
    </citation>
    <scope>NUCLEOTIDE SEQUENCE [LARGE SCALE GENOMIC DNA]</scope>
    <source>
        <strain evidence="11 12">MCCC 1A11059</strain>
    </source>
</reference>
<feature type="domain" description="Tripartite ATP-independent periplasmic transporters DctQ component" evidence="10">
    <location>
        <begin position="49"/>
        <end position="181"/>
    </location>
</feature>
<dbReference type="PANTHER" id="PTHR35011">
    <property type="entry name" value="2,3-DIKETO-L-GULONATE TRAP TRANSPORTER SMALL PERMEASE PROTEIN YIAM"/>
    <property type="match status" value="1"/>
</dbReference>
<dbReference type="PANTHER" id="PTHR35011:SF4">
    <property type="entry name" value="SLL1102 PROTEIN"/>
    <property type="match status" value="1"/>
</dbReference>
<evidence type="ECO:0000259" key="10">
    <source>
        <dbReference type="Pfam" id="PF04290"/>
    </source>
</evidence>
<dbReference type="InterPro" id="IPR055348">
    <property type="entry name" value="DctQ"/>
</dbReference>
<keyword evidence="4 9" id="KW-0997">Cell inner membrane</keyword>
<comment type="function">
    <text evidence="9">Part of the tripartite ATP-independent periplasmic (TRAP) transport system.</text>
</comment>
<evidence type="ECO:0000256" key="5">
    <source>
        <dbReference type="ARBA" id="ARBA00022692"/>
    </source>
</evidence>
<feature type="transmembrane region" description="Helical" evidence="9">
    <location>
        <begin position="32"/>
        <end position="52"/>
    </location>
</feature>
<dbReference type="Proteomes" id="UP000671868">
    <property type="component" value="Chromosome"/>
</dbReference>
<comment type="subunit">
    <text evidence="9">The complex comprises the extracytoplasmic solute receptor protein and the two transmembrane proteins.</text>
</comment>
<organism evidence="11 12">
    <name type="scientific">Billgrantia sulfidoxydans</name>
    <dbReference type="NCBI Taxonomy" id="2733484"/>
    <lineage>
        <taxon>Bacteria</taxon>
        <taxon>Pseudomonadati</taxon>
        <taxon>Pseudomonadota</taxon>
        <taxon>Gammaproteobacteria</taxon>
        <taxon>Oceanospirillales</taxon>
        <taxon>Halomonadaceae</taxon>
        <taxon>Billgrantia</taxon>
    </lineage>
</organism>
<dbReference type="Pfam" id="PF04290">
    <property type="entry name" value="DctQ"/>
    <property type="match status" value="1"/>
</dbReference>
<keyword evidence="7 9" id="KW-0472">Membrane</keyword>
<keyword evidence="5 9" id="KW-0812">Transmembrane</keyword>
<evidence type="ECO:0000256" key="4">
    <source>
        <dbReference type="ARBA" id="ARBA00022519"/>
    </source>
</evidence>
<feature type="transmembrane region" description="Helical" evidence="9">
    <location>
        <begin position="153"/>
        <end position="174"/>
    </location>
</feature>
<evidence type="ECO:0000256" key="7">
    <source>
        <dbReference type="ARBA" id="ARBA00023136"/>
    </source>
</evidence>
<keyword evidence="6 9" id="KW-1133">Transmembrane helix</keyword>
<keyword evidence="3" id="KW-1003">Cell membrane</keyword>
<evidence type="ECO:0000256" key="1">
    <source>
        <dbReference type="ARBA" id="ARBA00004429"/>
    </source>
</evidence>
<dbReference type="RefSeq" id="WP_197448575.1">
    <property type="nucleotide sequence ID" value="NZ_CP053381.1"/>
</dbReference>
<feature type="transmembrane region" description="Helical" evidence="9">
    <location>
        <begin position="72"/>
        <end position="90"/>
    </location>
</feature>
<evidence type="ECO:0000313" key="11">
    <source>
        <dbReference type="EMBL" id="QTP56388.1"/>
    </source>
</evidence>
<protein>
    <recommendedName>
        <fullName evidence="9">TRAP transporter small permease protein</fullName>
    </recommendedName>
</protein>
<keyword evidence="12" id="KW-1185">Reference proteome</keyword>
<feature type="transmembrane region" description="Helical" evidence="9">
    <location>
        <begin position="111"/>
        <end position="133"/>
    </location>
</feature>
<gene>
    <name evidence="11" type="ORF">HNO51_17890</name>
</gene>
<evidence type="ECO:0000256" key="8">
    <source>
        <dbReference type="ARBA" id="ARBA00038436"/>
    </source>
</evidence>
<name>A0ABX7W7U3_9GAMM</name>
<keyword evidence="2 9" id="KW-0813">Transport</keyword>
<evidence type="ECO:0000256" key="2">
    <source>
        <dbReference type="ARBA" id="ARBA00022448"/>
    </source>
</evidence>
<comment type="similarity">
    <text evidence="8 9">Belongs to the TRAP transporter small permease family.</text>
</comment>
<dbReference type="EMBL" id="CP053381">
    <property type="protein sequence ID" value="QTP56388.1"/>
    <property type="molecule type" value="Genomic_DNA"/>
</dbReference>
<comment type="subcellular location">
    <subcellularLocation>
        <location evidence="1 9">Cell inner membrane</location>
        <topology evidence="1 9">Multi-pass membrane protein</topology>
    </subcellularLocation>
</comment>
<sequence>MSVNESAASAQGPEGHSVPELPTNRLSYRLDLTILLFGRAVSWLWLATMAVVLTNVVNRFILGRGSIAVEELSWHLFGATMILTLAYAVVSDDHVRVDVIREKFSLHTQAWIELAGIVLLALPILYLMTEALFEYGYRAFARGERSQAPSGLPYRFIIKTLIPIGLTLVAVALFSRALRCATLLFGFPRPLRQTTPRH</sequence>
<evidence type="ECO:0000256" key="3">
    <source>
        <dbReference type="ARBA" id="ARBA00022475"/>
    </source>
</evidence>
<evidence type="ECO:0000313" key="12">
    <source>
        <dbReference type="Proteomes" id="UP000671868"/>
    </source>
</evidence>
<dbReference type="InterPro" id="IPR007387">
    <property type="entry name" value="TRAP_DctQ"/>
</dbReference>
<evidence type="ECO:0000256" key="6">
    <source>
        <dbReference type="ARBA" id="ARBA00022989"/>
    </source>
</evidence>
<accession>A0ABX7W7U3</accession>